<evidence type="ECO:0000313" key="3">
    <source>
        <dbReference type="EMBL" id="HER96099.1"/>
    </source>
</evidence>
<keyword evidence="1" id="KW-0472">Membrane</keyword>
<reference evidence="3" key="1">
    <citation type="journal article" date="2020" name="mSystems">
        <title>Genome- and Community-Level Interaction Insights into Carbon Utilization and Element Cycling Functions of Hydrothermarchaeota in Hydrothermal Sediment.</title>
        <authorList>
            <person name="Zhou Z."/>
            <person name="Liu Y."/>
            <person name="Xu W."/>
            <person name="Pan J."/>
            <person name="Luo Z.H."/>
            <person name="Li M."/>
        </authorList>
    </citation>
    <scope>NUCLEOTIDE SEQUENCE [LARGE SCALE GENOMIC DNA]</scope>
    <source>
        <strain evidence="3">SpSt-143</strain>
    </source>
</reference>
<accession>A0A7V2F625</accession>
<sequence>MKPWLRHLSLKLGLLWSAATAAAQPVVVLETNWPEAQVYADSVLLGIARTGSFLIPAGTQVLRLVPPDGDTWSIPAQQVILPDPVPDTLQLYLPFPYYYYLETLPSGARIYRGPPAQNRLLGETPFTGVFEEPLQDTLYFVHAGYAPAMLQPSTLVWNHHRLVLQPIDPEDKVTLWTPAQRRHGLTYLALGVALAATAVSVHYKFQADRLYAQYEQTGDPALRPRIRELDLRAGVALGVAQIGLGVAAFRLIFR</sequence>
<evidence type="ECO:0000256" key="2">
    <source>
        <dbReference type="SAM" id="SignalP"/>
    </source>
</evidence>
<evidence type="ECO:0008006" key="4">
    <source>
        <dbReference type="Google" id="ProtNLM"/>
    </source>
</evidence>
<feature type="chain" id="PRO_5031008343" description="PEGA domain-containing protein" evidence="2">
    <location>
        <begin position="24"/>
        <end position="254"/>
    </location>
</feature>
<feature type="signal peptide" evidence="2">
    <location>
        <begin position="1"/>
        <end position="23"/>
    </location>
</feature>
<evidence type="ECO:0000256" key="1">
    <source>
        <dbReference type="SAM" id="Phobius"/>
    </source>
</evidence>
<keyword evidence="2" id="KW-0732">Signal</keyword>
<keyword evidence="1" id="KW-1133">Transmembrane helix</keyword>
<name>A0A7V2F625_RHOMR</name>
<comment type="caution">
    <text evidence="3">The sequence shown here is derived from an EMBL/GenBank/DDBJ whole genome shotgun (WGS) entry which is preliminary data.</text>
</comment>
<organism evidence="3">
    <name type="scientific">Rhodothermus marinus</name>
    <name type="common">Rhodothermus obamensis</name>
    <dbReference type="NCBI Taxonomy" id="29549"/>
    <lineage>
        <taxon>Bacteria</taxon>
        <taxon>Pseudomonadati</taxon>
        <taxon>Rhodothermota</taxon>
        <taxon>Rhodothermia</taxon>
        <taxon>Rhodothermales</taxon>
        <taxon>Rhodothermaceae</taxon>
        <taxon>Rhodothermus</taxon>
    </lineage>
</organism>
<keyword evidence="1" id="KW-0812">Transmembrane</keyword>
<feature type="transmembrane region" description="Helical" evidence="1">
    <location>
        <begin position="184"/>
        <end position="203"/>
    </location>
</feature>
<gene>
    <name evidence="3" type="ORF">ENO59_06225</name>
</gene>
<dbReference type="AlphaFoldDB" id="A0A7V2F625"/>
<protein>
    <recommendedName>
        <fullName evidence="4">PEGA domain-containing protein</fullName>
    </recommendedName>
</protein>
<proteinExistence type="predicted"/>
<feature type="transmembrane region" description="Helical" evidence="1">
    <location>
        <begin position="233"/>
        <end position="253"/>
    </location>
</feature>
<dbReference type="EMBL" id="DSGB01000005">
    <property type="protein sequence ID" value="HER96099.1"/>
    <property type="molecule type" value="Genomic_DNA"/>
</dbReference>